<reference evidence="3 5" key="2">
    <citation type="submission" date="2018-06" db="EMBL/GenBank/DDBJ databases">
        <authorList>
            <consortium name="Pathogen Informatics"/>
            <person name="Doyle S."/>
        </authorList>
    </citation>
    <scope>NUCLEOTIDE SEQUENCE [LARGE SCALE GENOMIC DNA]</scope>
    <source>
        <strain evidence="3 5">NCTC12376</strain>
    </source>
</reference>
<name>A0A378KRV8_9GAMM</name>
<gene>
    <name evidence="2" type="ORF">Lqua_0226</name>
    <name evidence="3" type="ORF">NCTC12376_00692</name>
</gene>
<dbReference type="EMBL" id="UGOW01000001">
    <property type="protein sequence ID" value="STY16899.1"/>
    <property type="molecule type" value="Genomic_DNA"/>
</dbReference>
<evidence type="ECO:0000313" key="2">
    <source>
        <dbReference type="EMBL" id="KTD54719.1"/>
    </source>
</evidence>
<evidence type="ECO:0000313" key="4">
    <source>
        <dbReference type="Proteomes" id="UP000054639"/>
    </source>
</evidence>
<evidence type="ECO:0000313" key="3">
    <source>
        <dbReference type="EMBL" id="STY16899.1"/>
    </source>
</evidence>
<organism evidence="3 5">
    <name type="scientific">Legionella quateirensis</name>
    <dbReference type="NCBI Taxonomy" id="45072"/>
    <lineage>
        <taxon>Bacteria</taxon>
        <taxon>Pseudomonadati</taxon>
        <taxon>Pseudomonadota</taxon>
        <taxon>Gammaproteobacteria</taxon>
        <taxon>Legionellales</taxon>
        <taxon>Legionellaceae</taxon>
        <taxon>Legionella</taxon>
    </lineage>
</organism>
<feature type="chain" id="PRO_5017085645" evidence="1">
    <location>
        <begin position="23"/>
        <end position="178"/>
    </location>
</feature>
<keyword evidence="1" id="KW-0732">Signal</keyword>
<accession>A0A378KRV8</accession>
<sequence>MNKLLIALFALVTVLVSPFAQAKSLTENTLNTNVNYMFVQTGKYGSLMPIKGKAGFYQLTLKNSGEYVHYFSDRPNRITGVYPTAQFVNKWINNNTPDGFNKMAPNAALSALNVHLLKNNQVNIIVQLSEPAYNPKNQTMTYIAQILPGENNIKPMKHLEQVALFIDSYCASCVGKGF</sequence>
<keyword evidence="4" id="KW-1185">Reference proteome</keyword>
<dbReference type="EMBL" id="LNYR01000002">
    <property type="protein sequence ID" value="KTD54719.1"/>
    <property type="molecule type" value="Genomic_DNA"/>
</dbReference>
<evidence type="ECO:0000313" key="5">
    <source>
        <dbReference type="Proteomes" id="UP000254230"/>
    </source>
</evidence>
<evidence type="ECO:0000256" key="1">
    <source>
        <dbReference type="SAM" id="SignalP"/>
    </source>
</evidence>
<reference evidence="2 4" key="1">
    <citation type="submission" date="2015-11" db="EMBL/GenBank/DDBJ databases">
        <title>Genomic analysis of 38 Legionella species identifies large and diverse effector repertoires.</title>
        <authorList>
            <person name="Burstein D."/>
            <person name="Amaro F."/>
            <person name="Zusman T."/>
            <person name="Lifshitz Z."/>
            <person name="Cohen O."/>
            <person name="Gilbert J.A."/>
            <person name="Pupko T."/>
            <person name="Shuman H.A."/>
            <person name="Segal G."/>
        </authorList>
    </citation>
    <scope>NUCLEOTIDE SEQUENCE [LARGE SCALE GENOMIC DNA]</scope>
    <source>
        <strain evidence="2 4">ATCC 49507</strain>
    </source>
</reference>
<protein>
    <submittedName>
        <fullName evidence="3">Uncharacterized protein</fullName>
    </submittedName>
</protein>
<dbReference type="STRING" id="45072.Lqua_0226"/>
<feature type="signal peptide" evidence="1">
    <location>
        <begin position="1"/>
        <end position="22"/>
    </location>
</feature>
<dbReference type="AlphaFoldDB" id="A0A378KRV8"/>
<proteinExistence type="predicted"/>
<dbReference type="Proteomes" id="UP000254230">
    <property type="component" value="Unassembled WGS sequence"/>
</dbReference>
<dbReference type="RefSeq" id="WP_058472483.1">
    <property type="nucleotide sequence ID" value="NZ_CAAAIL010000014.1"/>
</dbReference>
<dbReference type="Proteomes" id="UP000054639">
    <property type="component" value="Unassembled WGS sequence"/>
</dbReference>
<dbReference type="OrthoDB" id="5649554at2"/>